<dbReference type="NCBIfam" id="NF041216">
    <property type="entry name" value="CU044_2847_fam"/>
    <property type="match status" value="1"/>
</dbReference>
<dbReference type="OrthoDB" id="4828173at2"/>
<name>A0A177HTH6_9ACTN</name>
<dbReference type="Proteomes" id="UP000077381">
    <property type="component" value="Unassembled WGS sequence"/>
</dbReference>
<reference evidence="3 4" key="1">
    <citation type="submission" date="2015-12" db="EMBL/GenBank/DDBJ databases">
        <title>Genome sequence of Streptomyces sp. G25.</title>
        <authorList>
            <person name="Poehlein A."/>
            <person name="Roettig A."/>
            <person name="Hiessl S."/>
            <person name="Hauschild P."/>
            <person name="Schauer J."/>
            <person name="Madkour M.H."/>
            <person name="Al-Ansari A.M."/>
            <person name="Almakishah N.H."/>
            <person name="Steinbuechel A."/>
            <person name="Daniel R."/>
        </authorList>
    </citation>
    <scope>NUCLEOTIDE SEQUENCE [LARGE SCALE GENOMIC DNA]</scope>
    <source>
        <strain evidence="4">G25(2015)</strain>
    </source>
</reference>
<comment type="caution">
    <text evidence="3">The sequence shown here is derived from an EMBL/GenBank/DDBJ whole genome shotgun (WGS) entry which is preliminary data.</text>
</comment>
<evidence type="ECO:0000256" key="1">
    <source>
        <dbReference type="SAM" id="MobiDB-lite"/>
    </source>
</evidence>
<proteinExistence type="predicted"/>
<evidence type="ECO:0000313" key="3">
    <source>
        <dbReference type="EMBL" id="OAH13524.1"/>
    </source>
</evidence>
<dbReference type="EMBL" id="LOHS01000076">
    <property type="protein sequence ID" value="OAH13524.1"/>
    <property type="molecule type" value="Genomic_DNA"/>
</dbReference>
<keyword evidence="4" id="KW-1185">Reference proteome</keyword>
<dbReference type="InterPro" id="IPR045794">
    <property type="entry name" value="Trypco1"/>
</dbReference>
<gene>
    <name evidence="3" type="ORF">STSP_32020</name>
</gene>
<feature type="domain" description="Trypsin-co-occurring" evidence="2">
    <location>
        <begin position="11"/>
        <end position="112"/>
    </location>
</feature>
<dbReference type="Pfam" id="PF19493">
    <property type="entry name" value="Trypco1"/>
    <property type="match status" value="1"/>
</dbReference>
<protein>
    <recommendedName>
        <fullName evidence="2">Trypsin-co-occurring domain-containing protein</fullName>
    </recommendedName>
</protein>
<evidence type="ECO:0000259" key="2">
    <source>
        <dbReference type="Pfam" id="PF19493"/>
    </source>
</evidence>
<dbReference type="PATRIC" id="fig|1716141.3.peg.3366"/>
<dbReference type="STRING" id="1716141.STSP_32020"/>
<dbReference type="RefSeq" id="WP_067277675.1">
    <property type="nucleotide sequence ID" value="NZ_LOHS01000076.1"/>
</dbReference>
<evidence type="ECO:0000313" key="4">
    <source>
        <dbReference type="Proteomes" id="UP000077381"/>
    </source>
</evidence>
<organism evidence="3 4">
    <name type="scientific">Streptomyces jeddahensis</name>
    <dbReference type="NCBI Taxonomy" id="1716141"/>
    <lineage>
        <taxon>Bacteria</taxon>
        <taxon>Bacillati</taxon>
        <taxon>Actinomycetota</taxon>
        <taxon>Actinomycetes</taxon>
        <taxon>Kitasatosporales</taxon>
        <taxon>Streptomycetaceae</taxon>
        <taxon>Streptomyces</taxon>
    </lineage>
</organism>
<sequence>MSDGESRVLLVEMPDGTPVWARISDPEGLTASSDEMVYSDTGAGEAIQARVESLQGVMTSVARSVRDGLRSVRPDQVSVEFGVELSAKSGRIVGMIADGGAKSSLKITLTWGSVGASHAATAAEASSSGQMPAGDPPAGDPA</sequence>
<accession>A0A177HTH6</accession>
<feature type="compositionally biased region" description="Low complexity" evidence="1">
    <location>
        <begin position="118"/>
        <end position="133"/>
    </location>
</feature>
<feature type="region of interest" description="Disordered" evidence="1">
    <location>
        <begin position="118"/>
        <end position="142"/>
    </location>
</feature>
<dbReference type="AlphaFoldDB" id="A0A177HTH6"/>